<proteinExistence type="predicted"/>
<feature type="region of interest" description="Disordered" evidence="1">
    <location>
        <begin position="1"/>
        <end position="38"/>
    </location>
</feature>
<feature type="compositionally biased region" description="Polar residues" evidence="1">
    <location>
        <begin position="1"/>
        <end position="14"/>
    </location>
</feature>
<dbReference type="AlphaFoldDB" id="A0A2P2P819"/>
<reference evidence="2" key="1">
    <citation type="submission" date="2018-02" db="EMBL/GenBank/DDBJ databases">
        <title>Rhizophora mucronata_Transcriptome.</title>
        <authorList>
            <person name="Meera S.P."/>
            <person name="Sreeshan A."/>
            <person name="Augustine A."/>
        </authorList>
    </citation>
    <scope>NUCLEOTIDE SEQUENCE</scope>
    <source>
        <tissue evidence="2">Leaf</tissue>
    </source>
</reference>
<accession>A0A2P2P819</accession>
<protein>
    <submittedName>
        <fullName evidence="2">Uncharacterized protein</fullName>
    </submittedName>
</protein>
<organism evidence="2">
    <name type="scientific">Rhizophora mucronata</name>
    <name type="common">Asiatic mangrove</name>
    <dbReference type="NCBI Taxonomy" id="61149"/>
    <lineage>
        <taxon>Eukaryota</taxon>
        <taxon>Viridiplantae</taxon>
        <taxon>Streptophyta</taxon>
        <taxon>Embryophyta</taxon>
        <taxon>Tracheophyta</taxon>
        <taxon>Spermatophyta</taxon>
        <taxon>Magnoliopsida</taxon>
        <taxon>eudicotyledons</taxon>
        <taxon>Gunneridae</taxon>
        <taxon>Pentapetalae</taxon>
        <taxon>rosids</taxon>
        <taxon>fabids</taxon>
        <taxon>Malpighiales</taxon>
        <taxon>Rhizophoraceae</taxon>
        <taxon>Rhizophora</taxon>
    </lineage>
</organism>
<dbReference type="EMBL" id="GGEC01070287">
    <property type="protein sequence ID" value="MBX50771.1"/>
    <property type="molecule type" value="Transcribed_RNA"/>
</dbReference>
<evidence type="ECO:0000256" key="1">
    <source>
        <dbReference type="SAM" id="MobiDB-lite"/>
    </source>
</evidence>
<sequence>MEKSSSMSFINPSSQHKRKVKAQNGNVKKAESSCPILI</sequence>
<name>A0A2P2P819_RHIMU</name>
<evidence type="ECO:0000313" key="2">
    <source>
        <dbReference type="EMBL" id="MBX50771.1"/>
    </source>
</evidence>